<dbReference type="InterPro" id="IPR040919">
    <property type="entry name" value="Asparaginase_C"/>
</dbReference>
<evidence type="ECO:0000313" key="11">
    <source>
        <dbReference type="Proteomes" id="UP000663722"/>
    </source>
</evidence>
<dbReference type="PANTHER" id="PTHR11707:SF28">
    <property type="entry name" value="60 KDA LYSOPHOSPHOLIPASE"/>
    <property type="match status" value="1"/>
</dbReference>
<dbReference type="InterPro" id="IPR041725">
    <property type="entry name" value="L-asparaginase_I"/>
</dbReference>
<dbReference type="CDD" id="cd08963">
    <property type="entry name" value="L-asparaginase_I"/>
    <property type="match status" value="1"/>
</dbReference>
<organism evidence="10 11">
    <name type="scientific">Desulfonema magnum</name>
    <dbReference type="NCBI Taxonomy" id="45655"/>
    <lineage>
        <taxon>Bacteria</taxon>
        <taxon>Pseudomonadati</taxon>
        <taxon>Thermodesulfobacteriota</taxon>
        <taxon>Desulfobacteria</taxon>
        <taxon>Desulfobacterales</taxon>
        <taxon>Desulfococcaceae</taxon>
        <taxon>Desulfonema</taxon>
    </lineage>
</organism>
<dbReference type="EMBL" id="CP061800">
    <property type="protein sequence ID" value="QTA84520.1"/>
    <property type="molecule type" value="Genomic_DNA"/>
</dbReference>
<name>A0A975BG96_9BACT</name>
<evidence type="ECO:0000256" key="6">
    <source>
        <dbReference type="PROSITE-ProRule" id="PRU10099"/>
    </source>
</evidence>
<evidence type="ECO:0000256" key="4">
    <source>
        <dbReference type="PIRSR" id="PIRSR001220-1"/>
    </source>
</evidence>
<dbReference type="Pfam" id="PF00710">
    <property type="entry name" value="Asparaginase"/>
    <property type="match status" value="1"/>
</dbReference>
<keyword evidence="11" id="KW-1185">Reference proteome</keyword>
<dbReference type="PIRSF" id="PIRSF500176">
    <property type="entry name" value="L_ASNase"/>
    <property type="match status" value="1"/>
</dbReference>
<evidence type="ECO:0000256" key="2">
    <source>
        <dbReference type="ARBA" id="ARBA00012920"/>
    </source>
</evidence>
<feature type="active site" evidence="7">
    <location>
        <position position="96"/>
    </location>
</feature>
<dbReference type="NCBIfam" id="TIGR00519">
    <property type="entry name" value="asnASE_I"/>
    <property type="match status" value="1"/>
</dbReference>
<dbReference type="InterPro" id="IPR027474">
    <property type="entry name" value="L-asparaginase_N"/>
</dbReference>
<feature type="domain" description="Asparaginase/glutaminase C-terminal" evidence="9">
    <location>
        <begin position="219"/>
        <end position="331"/>
    </location>
</feature>
<evidence type="ECO:0000259" key="9">
    <source>
        <dbReference type="Pfam" id="PF17763"/>
    </source>
</evidence>
<dbReference type="AlphaFoldDB" id="A0A975BG96"/>
<evidence type="ECO:0000259" key="8">
    <source>
        <dbReference type="Pfam" id="PF00710"/>
    </source>
</evidence>
<evidence type="ECO:0000256" key="7">
    <source>
        <dbReference type="PROSITE-ProRule" id="PRU10100"/>
    </source>
</evidence>
<proteinExistence type="inferred from homology"/>
<feature type="domain" description="L-asparaginase N-terminal" evidence="8">
    <location>
        <begin position="11"/>
        <end position="197"/>
    </location>
</feature>
<feature type="binding site" evidence="5">
    <location>
        <position position="65"/>
    </location>
    <ligand>
        <name>substrate</name>
    </ligand>
</feature>
<dbReference type="Gene3D" id="3.40.50.1170">
    <property type="entry name" value="L-asparaginase, N-terminal domain"/>
    <property type="match status" value="1"/>
</dbReference>
<dbReference type="PROSITE" id="PS51732">
    <property type="entry name" value="ASN_GLN_ASE_3"/>
    <property type="match status" value="1"/>
</dbReference>
<comment type="similarity">
    <text evidence="1">Belongs to the asparaginase 1 family.</text>
</comment>
<dbReference type="NCBIfam" id="NF006998">
    <property type="entry name" value="PRK09461.1"/>
    <property type="match status" value="1"/>
</dbReference>
<dbReference type="PIRSF" id="PIRSF001220">
    <property type="entry name" value="L-ASNase_gatD"/>
    <property type="match status" value="1"/>
</dbReference>
<evidence type="ECO:0000256" key="5">
    <source>
        <dbReference type="PIRSR" id="PIRSR001220-2"/>
    </source>
</evidence>
<dbReference type="EC" id="3.5.1.1" evidence="2"/>
<dbReference type="InterPro" id="IPR037152">
    <property type="entry name" value="L-asparaginase_N_sf"/>
</dbReference>
<keyword evidence="3" id="KW-0378">Hydrolase</keyword>
<dbReference type="InterPro" id="IPR027475">
    <property type="entry name" value="Asparaginase/glutaminase_AS2"/>
</dbReference>
<dbReference type="GO" id="GO:0009066">
    <property type="term" value="P:aspartate family amino acid metabolic process"/>
    <property type="evidence" value="ECO:0007669"/>
    <property type="project" value="UniProtKB-ARBA"/>
</dbReference>
<dbReference type="FunFam" id="3.40.50.40:FF:000001">
    <property type="entry name" value="L-asparaginase 1"/>
    <property type="match status" value="1"/>
</dbReference>
<evidence type="ECO:0000256" key="1">
    <source>
        <dbReference type="ARBA" id="ARBA00010518"/>
    </source>
</evidence>
<reference evidence="10" key="1">
    <citation type="journal article" date="2021" name="Microb. Physiol.">
        <title>Proteogenomic Insights into the Physiology of Marine, Sulfate-Reducing, Filamentous Desulfonema limicola and Desulfonema magnum.</title>
        <authorList>
            <person name="Schnaars V."/>
            <person name="Wohlbrand L."/>
            <person name="Scheve S."/>
            <person name="Hinrichs C."/>
            <person name="Reinhardt R."/>
            <person name="Rabus R."/>
        </authorList>
    </citation>
    <scope>NUCLEOTIDE SEQUENCE</scope>
    <source>
        <strain evidence="10">4be13</strain>
    </source>
</reference>
<dbReference type="GO" id="GO:0004067">
    <property type="term" value="F:asparaginase activity"/>
    <property type="evidence" value="ECO:0007669"/>
    <property type="project" value="UniProtKB-UniRule"/>
</dbReference>
<dbReference type="InterPro" id="IPR027473">
    <property type="entry name" value="L-asparaginase_C"/>
</dbReference>
<dbReference type="PROSITE" id="PS00917">
    <property type="entry name" value="ASN_GLN_ASE_2"/>
    <property type="match status" value="1"/>
</dbReference>
<dbReference type="Pfam" id="PF17763">
    <property type="entry name" value="Asparaginase_C"/>
    <property type="match status" value="1"/>
</dbReference>
<gene>
    <name evidence="10" type="ORF">dnm_005170</name>
</gene>
<sequence>MFFQRGMKKQVYIAYTGGTIGMKKTSKGYAPVYGYLEQQMALMPEFRDPAMPDYTIHEYVPLLDSSNMTPDNWLEIAQDIAANYDKYDGFIVLHGTDTMTYTASALPFMLHGLGKPVIITGSQIPLCNVRNDARENLITALMIASGFFIPEVCLYFGTKLLRGCRSVKVSADGFNAFASPNFPPLGTAGVGIEISKDLILKPAPGTKALVVQKFSEPMVGTLRLFPGIPAEIVSNMLQAPLKGLVLGTYGVGNGPQDKRFIAALKEASDRGVVIVNCTQCLQGRVSMGDYVTGSALAKAGVISGFDMTTEAALAKLFYLFSAGYSPEGVKREMQKNLRGELTLP</sequence>
<protein>
    <recommendedName>
        <fullName evidence="2">asparaginase</fullName>
        <ecNumber evidence="2">3.5.1.1</ecNumber>
    </recommendedName>
</protein>
<dbReference type="PROSITE" id="PS00144">
    <property type="entry name" value="ASN_GLN_ASE_1"/>
    <property type="match status" value="1"/>
</dbReference>
<dbReference type="KEGG" id="dmm:dnm_005170"/>
<dbReference type="GO" id="GO:0005829">
    <property type="term" value="C:cytosol"/>
    <property type="evidence" value="ECO:0007669"/>
    <property type="project" value="TreeGrafter"/>
</dbReference>
<dbReference type="PANTHER" id="PTHR11707">
    <property type="entry name" value="L-ASPARAGINASE"/>
    <property type="match status" value="1"/>
</dbReference>
<feature type="binding site" evidence="5">
    <location>
        <begin position="96"/>
        <end position="97"/>
    </location>
    <ligand>
        <name>substrate</name>
    </ligand>
</feature>
<dbReference type="PRINTS" id="PR00139">
    <property type="entry name" value="ASNGLNASE"/>
</dbReference>
<dbReference type="SMART" id="SM00870">
    <property type="entry name" value="Asparaginase"/>
    <property type="match status" value="1"/>
</dbReference>
<dbReference type="FunFam" id="3.40.50.1170:FF:000001">
    <property type="entry name" value="L-asparaginase 2"/>
    <property type="match status" value="1"/>
</dbReference>
<evidence type="ECO:0000313" key="10">
    <source>
        <dbReference type="EMBL" id="QTA84520.1"/>
    </source>
</evidence>
<accession>A0A975BG96</accession>
<evidence type="ECO:0000256" key="3">
    <source>
        <dbReference type="ARBA" id="ARBA00022801"/>
    </source>
</evidence>
<dbReference type="Gene3D" id="3.40.50.40">
    <property type="match status" value="1"/>
</dbReference>
<dbReference type="SUPFAM" id="SSF53774">
    <property type="entry name" value="Glutaminase/Asparaginase"/>
    <property type="match status" value="1"/>
</dbReference>
<dbReference type="InterPro" id="IPR036152">
    <property type="entry name" value="Asp/glu_Ase-like_sf"/>
</dbReference>
<dbReference type="SFLD" id="SFLDS00057">
    <property type="entry name" value="Glutaminase/Asparaginase"/>
    <property type="match status" value="1"/>
</dbReference>
<feature type="active site" evidence="6">
    <location>
        <position position="19"/>
    </location>
</feature>
<dbReference type="InterPro" id="IPR006034">
    <property type="entry name" value="Asparaginase/glutaminase-like"/>
</dbReference>
<feature type="active site" description="O-isoaspartyl threonine intermediate" evidence="4">
    <location>
        <position position="19"/>
    </location>
</feature>
<dbReference type="InterPro" id="IPR020827">
    <property type="entry name" value="Asparaginase/glutaminase_AS1"/>
</dbReference>
<dbReference type="Proteomes" id="UP000663722">
    <property type="component" value="Chromosome"/>
</dbReference>
<dbReference type="InterPro" id="IPR006033">
    <property type="entry name" value="AsnA_fam"/>
</dbReference>